<dbReference type="CDD" id="cd24133">
    <property type="entry name" value="ASKHA_NBD_TsaD_bac"/>
    <property type="match status" value="1"/>
</dbReference>
<evidence type="ECO:0000313" key="10">
    <source>
        <dbReference type="Proteomes" id="UP001154272"/>
    </source>
</evidence>
<dbReference type="InterPro" id="IPR043129">
    <property type="entry name" value="ATPase_NBD"/>
</dbReference>
<keyword evidence="7" id="KW-0963">Cytoplasm</keyword>
<dbReference type="InterPro" id="IPR022450">
    <property type="entry name" value="TsaD"/>
</dbReference>
<organism evidence="9 10">
    <name type="scientific">Commensalibacter papalotli</name>
    <name type="common">ex Botero et al. 2024</name>
    <dbReference type="NCBI Taxonomy" id="2972766"/>
    <lineage>
        <taxon>Bacteria</taxon>
        <taxon>Pseudomonadati</taxon>
        <taxon>Pseudomonadota</taxon>
        <taxon>Alphaproteobacteria</taxon>
        <taxon>Acetobacterales</taxon>
        <taxon>Acetobacteraceae</taxon>
    </lineage>
</organism>
<name>A0ABN8W6G7_9PROT</name>
<evidence type="ECO:0000256" key="4">
    <source>
        <dbReference type="ARBA" id="ARBA00023004"/>
    </source>
</evidence>
<dbReference type="EMBL" id="CAMXCH010000001">
    <property type="protein sequence ID" value="CAI3928404.1"/>
    <property type="molecule type" value="Genomic_DNA"/>
</dbReference>
<keyword evidence="5 7" id="KW-0012">Acyltransferase</keyword>
<dbReference type="NCBIfam" id="TIGR00329">
    <property type="entry name" value="gcp_kae1"/>
    <property type="match status" value="1"/>
</dbReference>
<comment type="caution">
    <text evidence="9">The sequence shown here is derived from an EMBL/GenBank/DDBJ whole genome shotgun (WGS) entry which is preliminary data.</text>
</comment>
<comment type="catalytic activity">
    <reaction evidence="6 7">
        <text>L-threonylcarbamoyladenylate + adenosine(37) in tRNA = N(6)-L-threonylcarbamoyladenosine(37) in tRNA + AMP + H(+)</text>
        <dbReference type="Rhea" id="RHEA:37059"/>
        <dbReference type="Rhea" id="RHEA-COMP:10162"/>
        <dbReference type="Rhea" id="RHEA-COMP:10163"/>
        <dbReference type="ChEBI" id="CHEBI:15378"/>
        <dbReference type="ChEBI" id="CHEBI:73682"/>
        <dbReference type="ChEBI" id="CHEBI:74411"/>
        <dbReference type="ChEBI" id="CHEBI:74418"/>
        <dbReference type="ChEBI" id="CHEBI:456215"/>
        <dbReference type="EC" id="2.3.1.234"/>
    </reaction>
</comment>
<dbReference type="InterPro" id="IPR017861">
    <property type="entry name" value="KAE1/TsaD"/>
</dbReference>
<comment type="subcellular location">
    <subcellularLocation>
        <location evidence="7">Cytoplasm</location>
    </subcellularLocation>
</comment>
<feature type="binding site" evidence="7">
    <location>
        <position position="124"/>
    </location>
    <ligand>
        <name>Fe cation</name>
        <dbReference type="ChEBI" id="CHEBI:24875"/>
    </ligand>
</feature>
<dbReference type="RefSeq" id="WP_282023222.1">
    <property type="nucleotide sequence ID" value="NZ_CAMXCH010000001.1"/>
</dbReference>
<evidence type="ECO:0000313" key="9">
    <source>
        <dbReference type="EMBL" id="CAI3928404.1"/>
    </source>
</evidence>
<dbReference type="Proteomes" id="UP001154272">
    <property type="component" value="Unassembled WGS sequence"/>
</dbReference>
<reference evidence="9" key="1">
    <citation type="submission" date="2022-10" db="EMBL/GenBank/DDBJ databases">
        <authorList>
            <person name="Botero Cardona J."/>
        </authorList>
    </citation>
    <scope>NUCLEOTIDE SEQUENCE</scope>
    <source>
        <strain evidence="9">R-83534</strain>
    </source>
</reference>
<dbReference type="SUPFAM" id="SSF53067">
    <property type="entry name" value="Actin-like ATPase domain"/>
    <property type="match status" value="2"/>
</dbReference>
<feature type="binding site" evidence="7">
    <location>
        <position position="321"/>
    </location>
    <ligand>
        <name>Fe cation</name>
        <dbReference type="ChEBI" id="CHEBI:24875"/>
    </ligand>
</feature>
<feature type="binding site" evidence="7">
    <location>
        <position position="128"/>
    </location>
    <ligand>
        <name>Fe cation</name>
        <dbReference type="ChEBI" id="CHEBI:24875"/>
    </ligand>
</feature>
<evidence type="ECO:0000256" key="6">
    <source>
        <dbReference type="ARBA" id="ARBA00048117"/>
    </source>
</evidence>
<feature type="binding site" evidence="7">
    <location>
        <position position="293"/>
    </location>
    <ligand>
        <name>substrate</name>
    </ligand>
</feature>
<keyword evidence="3 7" id="KW-0479">Metal-binding</keyword>
<evidence type="ECO:0000256" key="7">
    <source>
        <dbReference type="HAMAP-Rule" id="MF_01445"/>
    </source>
</evidence>
<keyword evidence="1 7" id="KW-0808">Transferase</keyword>
<accession>A0ABN8W6G7</accession>
<feature type="binding site" evidence="7">
    <location>
        <position position="196"/>
    </location>
    <ligand>
        <name>substrate</name>
    </ligand>
</feature>
<keyword evidence="2 7" id="KW-0819">tRNA processing</keyword>
<evidence type="ECO:0000256" key="1">
    <source>
        <dbReference type="ARBA" id="ARBA00022679"/>
    </source>
</evidence>
<sequence length="366" mass="39459">MPSIHQSDVKTNNNMIILSIESSCDDTACAIVCSDGTVLAEQIYSQKEHVQFGGVVPEIAARAHLSHLSDLVKKTLNQANIDWKDINAVAATCGPGLIGGVIVGSSFAKGLALARNLPFIGINHIEAHALTVRIPHISEHQVHFPYLLFLTSGGHCQCIHVKDIGDYHRLGGTIDDAAGEAFDKVAKMLGLSWPGGPALEALAKEGDENTFSLPRPLYGRPGCDFSFSGLKTAVGNLLTEYENIDTLPRKLAANIAASFQKAITSAIINRLENAIKASPNSTLLATAGGVAANQYLRKHIQELANKYNLPFVAPPMKYCTDNAVMIGWAAIEILQQAAKNNKVIDDISMLPRPRWPLSEMSQIFDS</sequence>
<feature type="binding site" evidence="7">
    <location>
        <position position="183"/>
    </location>
    <ligand>
        <name>substrate</name>
    </ligand>
</feature>
<comment type="function">
    <text evidence="7">Required for the formation of a threonylcarbamoyl group on adenosine at position 37 (t(6)A37) in tRNAs that read codons beginning with adenine. Is involved in the transfer of the threonylcarbamoyl moiety of threonylcarbamoyl-AMP (TC-AMP) to the N6 group of A37, together with TsaE and TsaB. TsaD likely plays a direct catalytic role in this reaction.</text>
</comment>
<feature type="binding site" evidence="7">
    <location>
        <position position="200"/>
    </location>
    <ligand>
        <name>substrate</name>
    </ligand>
</feature>
<evidence type="ECO:0000259" key="8">
    <source>
        <dbReference type="Pfam" id="PF00814"/>
    </source>
</evidence>
<evidence type="ECO:0000256" key="5">
    <source>
        <dbReference type="ARBA" id="ARBA00023315"/>
    </source>
</evidence>
<keyword evidence="10" id="KW-1185">Reference proteome</keyword>
<feature type="domain" description="Gcp-like" evidence="8">
    <location>
        <begin position="37"/>
        <end position="328"/>
    </location>
</feature>
<keyword evidence="4 7" id="KW-0408">Iron</keyword>
<dbReference type="EC" id="2.3.1.234" evidence="7"/>
<dbReference type="PANTHER" id="PTHR11735">
    <property type="entry name" value="TRNA N6-ADENOSINE THREONYLCARBAMOYLTRANSFERASE"/>
    <property type="match status" value="1"/>
</dbReference>
<dbReference type="InterPro" id="IPR000905">
    <property type="entry name" value="Gcp-like_dom"/>
</dbReference>
<evidence type="ECO:0000256" key="2">
    <source>
        <dbReference type="ARBA" id="ARBA00022694"/>
    </source>
</evidence>
<evidence type="ECO:0000256" key="3">
    <source>
        <dbReference type="ARBA" id="ARBA00022723"/>
    </source>
</evidence>
<proteinExistence type="inferred from homology"/>
<comment type="similarity">
    <text evidence="7">Belongs to the KAE1 / TsaD family.</text>
</comment>
<dbReference type="PANTHER" id="PTHR11735:SF6">
    <property type="entry name" value="TRNA N6-ADENOSINE THREONYLCARBAMOYLTRANSFERASE, MITOCHONDRIAL"/>
    <property type="match status" value="1"/>
</dbReference>
<comment type="cofactor">
    <cofactor evidence="7">
        <name>Fe(2+)</name>
        <dbReference type="ChEBI" id="CHEBI:29033"/>
    </cofactor>
    <text evidence="7">Binds 1 Fe(2+) ion per subunit.</text>
</comment>
<protein>
    <recommendedName>
        <fullName evidence="7">tRNA N6-adenosine threonylcarbamoyltransferase</fullName>
        <ecNumber evidence="7">2.3.1.234</ecNumber>
    </recommendedName>
    <alternativeName>
        <fullName evidence="7">N6-L-threonylcarbamoyladenine synthase</fullName>
        <shortName evidence="7">t(6)A synthase</shortName>
    </alternativeName>
    <alternativeName>
        <fullName evidence="7">t(6)A37 threonylcarbamoyladenosine biosynthesis protein TsaD</fullName>
    </alternativeName>
    <alternativeName>
        <fullName evidence="7">tRNA threonylcarbamoyladenosine biosynthesis protein TsaD</fullName>
    </alternativeName>
</protein>
<dbReference type="HAMAP" id="MF_01445">
    <property type="entry name" value="TsaD"/>
    <property type="match status" value="1"/>
</dbReference>
<dbReference type="PRINTS" id="PR00789">
    <property type="entry name" value="OSIALOPTASE"/>
</dbReference>
<dbReference type="NCBIfam" id="TIGR03723">
    <property type="entry name" value="T6A_TsaD_YgjD"/>
    <property type="match status" value="1"/>
</dbReference>
<feature type="binding site" evidence="7">
    <location>
        <begin position="150"/>
        <end position="154"/>
    </location>
    <ligand>
        <name>substrate</name>
    </ligand>
</feature>
<dbReference type="Gene3D" id="3.30.420.40">
    <property type="match status" value="2"/>
</dbReference>
<gene>
    <name evidence="7" type="primary">tsaD</name>
    <name evidence="9" type="ORF">R83534S58_LOCUS376</name>
</gene>
<dbReference type="Pfam" id="PF00814">
    <property type="entry name" value="TsaD"/>
    <property type="match status" value="1"/>
</dbReference>